<evidence type="ECO:0000256" key="6">
    <source>
        <dbReference type="SAM" id="Phobius"/>
    </source>
</evidence>
<feature type="compositionally biased region" description="Gly residues" evidence="5">
    <location>
        <begin position="87"/>
        <end position="100"/>
    </location>
</feature>
<keyword evidence="1" id="KW-0479">Metal-binding</keyword>
<dbReference type="InterPro" id="IPR002893">
    <property type="entry name" value="Znf_MYND"/>
</dbReference>
<keyword evidence="2 4" id="KW-0863">Zinc-finger</keyword>
<dbReference type="AlphaFoldDB" id="A0A8T0IYQ3"/>
<feature type="domain" description="MYND-type" evidence="7">
    <location>
        <begin position="254"/>
        <end position="293"/>
    </location>
</feature>
<feature type="region of interest" description="Disordered" evidence="5">
    <location>
        <begin position="298"/>
        <end position="322"/>
    </location>
</feature>
<accession>A0A8T0IYQ3</accession>
<feature type="compositionally biased region" description="Basic and acidic residues" evidence="5">
    <location>
        <begin position="102"/>
        <end position="125"/>
    </location>
</feature>
<dbReference type="Proteomes" id="UP000822688">
    <property type="component" value="Chromosome 2"/>
</dbReference>
<feature type="transmembrane region" description="Helical" evidence="6">
    <location>
        <begin position="7"/>
        <end position="28"/>
    </location>
</feature>
<sequence>MWEILDISIPAVVLIPMIAIGVVVWVCLQQNARTSDVRRAEFQRLRRLAMEEHARAERELEQEYMRHKPVDSPGADYSPHRRAAPGNGYGIDRGDVGLGGWRDPHEGDARRRKQVEDEEHRRKQGDSAFNRRRLAEEEEDRRKQAAAAQEAEFMRRKQAAAEELRAETEERKRREAEEEIRRRQSEEQDWQRRRADLEAQARREAEEERRRLAAAEEEERQSRRQQEEAQRQEAQKQEASNFSPRKVQTPGLFCVVCDKPTKTRRRCSRCKSMNYCSKECQVQHWTEGHKLECRPVDAYPSPRSSVDGDTRNFSDFNSPRSW</sequence>
<evidence type="ECO:0000256" key="4">
    <source>
        <dbReference type="PROSITE-ProRule" id="PRU00134"/>
    </source>
</evidence>
<name>A0A8T0IYQ3_CERPU</name>
<evidence type="ECO:0000256" key="3">
    <source>
        <dbReference type="ARBA" id="ARBA00022833"/>
    </source>
</evidence>
<dbReference type="Gene3D" id="6.10.140.2220">
    <property type="match status" value="1"/>
</dbReference>
<proteinExistence type="predicted"/>
<evidence type="ECO:0000313" key="9">
    <source>
        <dbReference type="Proteomes" id="UP000822688"/>
    </source>
</evidence>
<organism evidence="8 9">
    <name type="scientific">Ceratodon purpureus</name>
    <name type="common">Fire moss</name>
    <name type="synonym">Dicranum purpureum</name>
    <dbReference type="NCBI Taxonomy" id="3225"/>
    <lineage>
        <taxon>Eukaryota</taxon>
        <taxon>Viridiplantae</taxon>
        <taxon>Streptophyta</taxon>
        <taxon>Embryophyta</taxon>
        <taxon>Bryophyta</taxon>
        <taxon>Bryophytina</taxon>
        <taxon>Bryopsida</taxon>
        <taxon>Dicranidae</taxon>
        <taxon>Pseudoditrichales</taxon>
        <taxon>Ditrichaceae</taxon>
        <taxon>Ceratodon</taxon>
    </lineage>
</organism>
<keyword evidence="6" id="KW-0472">Membrane</keyword>
<evidence type="ECO:0000256" key="5">
    <source>
        <dbReference type="SAM" id="MobiDB-lite"/>
    </source>
</evidence>
<evidence type="ECO:0000256" key="2">
    <source>
        <dbReference type="ARBA" id="ARBA00022771"/>
    </source>
</evidence>
<feature type="region of interest" description="Disordered" evidence="5">
    <location>
        <begin position="60"/>
        <end position="193"/>
    </location>
</feature>
<feature type="compositionally biased region" description="Basic and acidic residues" evidence="5">
    <location>
        <begin position="60"/>
        <end position="70"/>
    </location>
</feature>
<dbReference type="Pfam" id="PF01753">
    <property type="entry name" value="zf-MYND"/>
    <property type="match status" value="1"/>
</dbReference>
<dbReference type="EMBL" id="CM026422">
    <property type="protein sequence ID" value="KAG0588367.1"/>
    <property type="molecule type" value="Genomic_DNA"/>
</dbReference>
<comment type="caution">
    <text evidence="8">The sequence shown here is derived from an EMBL/GenBank/DDBJ whole genome shotgun (WGS) entry which is preliminary data.</text>
</comment>
<keyword evidence="9" id="KW-1185">Reference proteome</keyword>
<evidence type="ECO:0000259" key="7">
    <source>
        <dbReference type="PROSITE" id="PS50865"/>
    </source>
</evidence>
<evidence type="ECO:0000256" key="1">
    <source>
        <dbReference type="ARBA" id="ARBA00022723"/>
    </source>
</evidence>
<keyword evidence="6" id="KW-1133">Transmembrane helix</keyword>
<feature type="region of interest" description="Disordered" evidence="5">
    <location>
        <begin position="205"/>
        <end position="244"/>
    </location>
</feature>
<protein>
    <recommendedName>
        <fullName evidence="7">MYND-type domain-containing protein</fullName>
    </recommendedName>
</protein>
<dbReference type="PROSITE" id="PS01360">
    <property type="entry name" value="ZF_MYND_1"/>
    <property type="match status" value="1"/>
</dbReference>
<evidence type="ECO:0000313" key="8">
    <source>
        <dbReference type="EMBL" id="KAG0588367.1"/>
    </source>
</evidence>
<feature type="compositionally biased region" description="Basic and acidic residues" evidence="5">
    <location>
        <begin position="205"/>
        <end position="236"/>
    </location>
</feature>
<dbReference type="SUPFAM" id="SSF144232">
    <property type="entry name" value="HIT/MYND zinc finger-like"/>
    <property type="match status" value="1"/>
</dbReference>
<feature type="compositionally biased region" description="Polar residues" evidence="5">
    <location>
        <begin position="313"/>
        <end position="322"/>
    </location>
</feature>
<gene>
    <name evidence="8" type="ORF">KC19_2G238600</name>
</gene>
<keyword evidence="6" id="KW-0812">Transmembrane</keyword>
<feature type="compositionally biased region" description="Basic and acidic residues" evidence="5">
    <location>
        <begin position="152"/>
        <end position="193"/>
    </location>
</feature>
<reference evidence="8" key="1">
    <citation type="submission" date="2020-06" db="EMBL/GenBank/DDBJ databases">
        <title>WGS assembly of Ceratodon purpureus strain R40.</title>
        <authorList>
            <person name="Carey S.B."/>
            <person name="Jenkins J."/>
            <person name="Shu S."/>
            <person name="Lovell J.T."/>
            <person name="Sreedasyam A."/>
            <person name="Maumus F."/>
            <person name="Tiley G.P."/>
            <person name="Fernandez-Pozo N."/>
            <person name="Barry K."/>
            <person name="Chen C."/>
            <person name="Wang M."/>
            <person name="Lipzen A."/>
            <person name="Daum C."/>
            <person name="Saski C.A."/>
            <person name="Payton A.C."/>
            <person name="Mcbreen J.C."/>
            <person name="Conrad R.E."/>
            <person name="Kollar L.M."/>
            <person name="Olsson S."/>
            <person name="Huttunen S."/>
            <person name="Landis J.B."/>
            <person name="Wickett N.J."/>
            <person name="Johnson M.G."/>
            <person name="Rensing S.A."/>
            <person name="Grimwood J."/>
            <person name="Schmutz J."/>
            <person name="Mcdaniel S.F."/>
        </authorList>
    </citation>
    <scope>NUCLEOTIDE SEQUENCE</scope>
    <source>
        <strain evidence="8">R40</strain>
    </source>
</reference>
<dbReference type="GO" id="GO:0008270">
    <property type="term" value="F:zinc ion binding"/>
    <property type="evidence" value="ECO:0007669"/>
    <property type="project" value="UniProtKB-KW"/>
</dbReference>
<keyword evidence="3" id="KW-0862">Zinc</keyword>
<dbReference type="PROSITE" id="PS50865">
    <property type="entry name" value="ZF_MYND_2"/>
    <property type="match status" value="1"/>
</dbReference>